<proteinExistence type="predicted"/>
<dbReference type="Proteomes" id="UP000789901">
    <property type="component" value="Unassembled WGS sequence"/>
</dbReference>
<evidence type="ECO:0000313" key="2">
    <source>
        <dbReference type="Proteomes" id="UP000789901"/>
    </source>
</evidence>
<name>A0ABN7VLM8_GIGMA</name>
<gene>
    <name evidence="1" type="ORF">GMARGA_LOCUS20067</name>
</gene>
<sequence>MSDKDIFWDKAFQILDTSPLIGTIYSMPRAVWFGFHGNSKEPARTCINLFQGVVCDAVVTIDDTEPLIVPLVHSTVDIASNVAIKESFHWLQNKNNRENLMSNMKKVHNKHKIDQGTHQYICVIHDTNMKFKDDMERCFDDMWHSISLFNSVSYSGKISYLPYIKNGMIVVSFIHGLINGSPVGLHIHWDSLASKLNVNGIGTLKYNNNNVQSLTMFEGEKEYYFTGSFKPLELGNSMILKYGILSINMLNMKNESCALTDLYTDLAGNMVYLESEGKNGKVMVPSVNKNGEKLIFNDRNKVDKADTLFYLDFVSKRIVHIRTRLVLEANKKASYSEITLKPFNQSADRRILQEWDFVVSDKRFYLKADHNLVLDSNGSSDYLILYTNYPDSSFQQWELHQDWNLQFAN</sequence>
<evidence type="ECO:0000313" key="1">
    <source>
        <dbReference type="EMBL" id="CAG8783518.1"/>
    </source>
</evidence>
<protein>
    <submittedName>
        <fullName evidence="1">29959_t:CDS:1</fullName>
    </submittedName>
</protein>
<dbReference type="EMBL" id="CAJVQB010017274">
    <property type="protein sequence ID" value="CAG8783518.1"/>
    <property type="molecule type" value="Genomic_DNA"/>
</dbReference>
<dbReference type="InterPro" id="IPR035992">
    <property type="entry name" value="Ricin_B-like_lectins"/>
</dbReference>
<dbReference type="PROSITE" id="PS50231">
    <property type="entry name" value="RICIN_B_LECTIN"/>
    <property type="match status" value="1"/>
</dbReference>
<organism evidence="1 2">
    <name type="scientific">Gigaspora margarita</name>
    <dbReference type="NCBI Taxonomy" id="4874"/>
    <lineage>
        <taxon>Eukaryota</taxon>
        <taxon>Fungi</taxon>
        <taxon>Fungi incertae sedis</taxon>
        <taxon>Mucoromycota</taxon>
        <taxon>Glomeromycotina</taxon>
        <taxon>Glomeromycetes</taxon>
        <taxon>Diversisporales</taxon>
        <taxon>Gigasporaceae</taxon>
        <taxon>Gigaspora</taxon>
    </lineage>
</organism>
<reference evidence="1 2" key="1">
    <citation type="submission" date="2021-06" db="EMBL/GenBank/DDBJ databases">
        <authorList>
            <person name="Kallberg Y."/>
            <person name="Tangrot J."/>
            <person name="Rosling A."/>
        </authorList>
    </citation>
    <scope>NUCLEOTIDE SEQUENCE [LARGE SCALE GENOMIC DNA]</scope>
    <source>
        <strain evidence="1 2">120-4 pot B 10/14</strain>
    </source>
</reference>
<dbReference type="SUPFAM" id="SSF50370">
    <property type="entry name" value="Ricin B-like lectins"/>
    <property type="match status" value="1"/>
</dbReference>
<comment type="caution">
    <text evidence="1">The sequence shown here is derived from an EMBL/GenBank/DDBJ whole genome shotgun (WGS) entry which is preliminary data.</text>
</comment>
<accession>A0ABN7VLM8</accession>
<dbReference type="Gene3D" id="2.80.10.50">
    <property type="match status" value="1"/>
</dbReference>
<keyword evidence="2" id="KW-1185">Reference proteome</keyword>